<keyword evidence="2" id="KW-1185">Reference proteome</keyword>
<proteinExistence type="predicted"/>
<reference evidence="1 2" key="1">
    <citation type="submission" date="2021-01" db="EMBL/GenBank/DDBJ databases">
        <title>Genomic Encyclopedia of Type Strains, Phase IV (KMG-IV): sequencing the most valuable type-strain genomes for metagenomic binning, comparative biology and taxonomic classification.</title>
        <authorList>
            <person name="Goeker M."/>
        </authorList>
    </citation>
    <scope>NUCLEOTIDE SEQUENCE [LARGE SCALE GENOMIC DNA]</scope>
    <source>
        <strain evidence="1 2">DSM 24436</strain>
    </source>
</reference>
<accession>A0ABS2MTM3</accession>
<evidence type="ECO:0000313" key="2">
    <source>
        <dbReference type="Proteomes" id="UP000767854"/>
    </source>
</evidence>
<comment type="caution">
    <text evidence="1">The sequence shown here is derived from an EMBL/GenBank/DDBJ whole genome shotgun (WGS) entry which is preliminary data.</text>
</comment>
<name>A0ABS2MTM3_9FIRM</name>
<dbReference type="Proteomes" id="UP000767854">
    <property type="component" value="Unassembled WGS sequence"/>
</dbReference>
<organism evidence="1 2">
    <name type="scientific">Fusibacter tunisiensis</name>
    <dbReference type="NCBI Taxonomy" id="1008308"/>
    <lineage>
        <taxon>Bacteria</taxon>
        <taxon>Bacillati</taxon>
        <taxon>Bacillota</taxon>
        <taxon>Clostridia</taxon>
        <taxon>Eubacteriales</taxon>
        <taxon>Eubacteriales Family XII. Incertae Sedis</taxon>
        <taxon>Fusibacter</taxon>
    </lineage>
</organism>
<sequence>MSQYEENQMLLEFMDNFSLETYSNFLTYRTYRRKNHPYEYWYEASVEEIEGSAQYVELRALKQLDRKLYNERIQRLKERILKAEDVFPIRVKCYDAGALFFQVLKENHLLDFEDCTDSLSADAVLSDKQMCDIEINLNKAIVKGLEDHKTATLERIQRGLDEGELIETGELELLGVNVYDARYAKGYVLSTHFVYYRKDDNEKVAYGDFLIQLDGQNRGEKLYKI</sequence>
<protein>
    <submittedName>
        <fullName evidence="1">Uncharacterized protein</fullName>
    </submittedName>
</protein>
<evidence type="ECO:0000313" key="1">
    <source>
        <dbReference type="EMBL" id="MBM7562796.1"/>
    </source>
</evidence>
<gene>
    <name evidence="1" type="ORF">JOC49_002357</name>
</gene>
<dbReference type="EMBL" id="JAFBDT010000030">
    <property type="protein sequence ID" value="MBM7562796.1"/>
    <property type="molecule type" value="Genomic_DNA"/>
</dbReference>
<dbReference type="RefSeq" id="WP_204665222.1">
    <property type="nucleotide sequence ID" value="NZ_JAFBDT010000030.1"/>
</dbReference>